<reference evidence="3 4" key="1">
    <citation type="submission" date="2016-09" db="EMBL/GenBank/DDBJ databases">
        <title>Extensive genetic diversity and differential bi-allelic expression allows diatom success in the polar Southern Ocean.</title>
        <authorList>
            <consortium name="DOE Joint Genome Institute"/>
            <person name="Mock T."/>
            <person name="Otillar R.P."/>
            <person name="Strauss J."/>
            <person name="Dupont C."/>
            <person name="Frickenhaus S."/>
            <person name="Maumus F."/>
            <person name="Mcmullan M."/>
            <person name="Sanges R."/>
            <person name="Schmutz J."/>
            <person name="Toseland A."/>
            <person name="Valas R."/>
            <person name="Veluchamy A."/>
            <person name="Ward B.J."/>
            <person name="Allen A."/>
            <person name="Barry K."/>
            <person name="Falciatore A."/>
            <person name="Ferrante M."/>
            <person name="Fortunato A.E."/>
            <person name="Gloeckner G."/>
            <person name="Gruber A."/>
            <person name="Hipkin R."/>
            <person name="Janech M."/>
            <person name="Kroth P."/>
            <person name="Leese F."/>
            <person name="Lindquist E."/>
            <person name="Lyon B.R."/>
            <person name="Martin J."/>
            <person name="Mayer C."/>
            <person name="Parker M."/>
            <person name="Quesneville H."/>
            <person name="Raymond J."/>
            <person name="Uhlig C."/>
            <person name="Valentin K.U."/>
            <person name="Worden A.Z."/>
            <person name="Armbrust E.V."/>
            <person name="Bowler C."/>
            <person name="Green B."/>
            <person name="Moulton V."/>
            <person name="Van Oosterhout C."/>
            <person name="Grigoriev I."/>
        </authorList>
    </citation>
    <scope>NUCLEOTIDE SEQUENCE [LARGE SCALE GENOMIC DNA]</scope>
    <source>
        <strain evidence="3 4">CCMP1102</strain>
    </source>
</reference>
<feature type="compositionally biased region" description="Polar residues" evidence="1">
    <location>
        <begin position="10"/>
        <end position="19"/>
    </location>
</feature>
<keyword evidence="4" id="KW-1185">Reference proteome</keyword>
<dbReference type="InterPro" id="IPR036397">
    <property type="entry name" value="RNaseH_sf"/>
</dbReference>
<feature type="compositionally biased region" description="Low complexity" evidence="1">
    <location>
        <begin position="20"/>
        <end position="38"/>
    </location>
</feature>
<feature type="region of interest" description="Disordered" evidence="1">
    <location>
        <begin position="1596"/>
        <end position="1652"/>
    </location>
</feature>
<feature type="compositionally biased region" description="Basic and acidic residues" evidence="1">
    <location>
        <begin position="1632"/>
        <end position="1642"/>
    </location>
</feature>
<dbReference type="EMBL" id="KV784353">
    <property type="protein sequence ID" value="OEU22256.1"/>
    <property type="molecule type" value="Genomic_DNA"/>
</dbReference>
<dbReference type="GO" id="GO:0003676">
    <property type="term" value="F:nucleic acid binding"/>
    <property type="evidence" value="ECO:0007669"/>
    <property type="project" value="InterPro"/>
</dbReference>
<dbReference type="Proteomes" id="UP000095751">
    <property type="component" value="Unassembled WGS sequence"/>
</dbReference>
<sequence>MNQEEEKEGTANNPLPTTGSDNSDSPSYSYLSAASLSPIPEASLDSSTPPREDPSLLTPLRQSTTSPRSAKPLKRKQQYLSTRGEAEPEAKLDHNNSALSGSSSGDSTDSAIPSLDSYLAGHQIKSIVSKETTNDPEESIERNDDNDKGTSSPDPSDPQDPSDPSKTTMPSTRTTPTVATTAIVQKDLEHLLVDIMALKLTDYVSLALHRQGCRSFEDFCVLDEIDTDTLQYDTVDGISNTIKAEPCNSTDRKKIKRAVAYCAFRESDGSDVERRNPTAWVAADYSTWCRTGYPAWLITLSNAASVTSSSGTSGSSAGTIFLPKSQLEKDQDALLVSWNRSPRDIAKYPHIKDDVGYGEWFIKMKRQLKADRLWRVAAPNWTIAKNCSTGSDTILAELQLNYFEQILAAVLQNPEGKGLLTTHPEDSLYVWKKHEEHQTSSDSAMQGTHLLMNKIMSLTITKFDTRYEFLISFQECADKYDKIARKPLDEEFKIMLLQKATNPDVALSNSWVQKTEAKRANALPGAPTAVSYTEYLKFLMQQSKVHDLNTPFKRPTRHAHQAESFYNDNDNGVIDGEDDGTSDFIANMSISGETMSNEQTVLAFAAYQRNRPPPRPRDPEADIDQAIYSKCSREFRIAWSKEPTDIKKQILKQNNNKSPKQGAKKNSELAVYMGQSEGYETDTSAYSEATYGYDADDNDDQSVIEATELVANAARRRPNGILKKKDLPKKTDLPIADPRRMLSNRSTPLIGKDGNITGHLTYTASMAVIRHRFDQVDSSQAVSIEDNYVISVNATKFFDEPLALMDGGANGGIAGSDMRVMSYNSDGRRVNIGIAGDHQMTGKKLGTFCAVIETRFGRVLAIFHQYAHVPEQRRSIHSKCQFQAHHNLVGDTATAYGGLQRIDTADGYQLPLTIRAGLPYIRQTYPTDADMNLPQVQFTSPSQWDPNLNDDNRTSEEMIRTFPPIPKEAIDNFYDEYGRTNYEYLQKRVNKTVEIEPDDDDSVGTMPGLQDRAREDSSSDDDSVVEHIQPSTSIEWNVPIDDSNGEKIECPRLRKSKLKRRIRIKEKRLKAASSKQELTDKKTSASKANDLPIPIIDNMGNNKESSTMVDGIKFFPAERNSTCTDIIEDNNIEDLNDQIFYDSTEVLHDPNIFVDTVSDTAYLDDMSTPRPTEHEYWEDFLSNEVTQRLIYQGIIDSCEQYDINANDIASVMTPLKPRYSVPTPIDYESKRKYFAHLPADIIRNTFKNTTQNMKLPPSTNLHKMFKSPNPSANLKRRDEADATDMIYSNTPAINGGEKCAHIFVGKKSKLTDAYKVKNGSSEEFLESLQDRVRYRGCPTGLEADNAPMYRGWKNSRYLRDICISQWQCESKYQHQNYAENRWQTVKRYTNRVMDRSGCPPYIWFLALSYVIFCLNHCVDPMLGDGTKSPLQIATFQMTDISPLLYFYFWEPVYFLLDEKERKFPGKSKECRGHWVGVSEHIGNKMTYKIITDDTGEEICRSAIRTARDTTMKNLREDPITIDDNLLNVEDIISPAEEIANIKLKEVTSGNTFNNFDTTAILKNIDDQLQEELKVKAKAKAHQLQEEADDYFFDSNEQQTGHFNTAPPVVPVKSSLPKRSSTTKSKHVKPKKLRDLHPKDPSRGKGTRSSKRLRDMNIHAMNALMTNEVQPEQDLPLSTSRQQEHVTDINHPTNPRPSPLTRQQVLKNRDTHITEQEDQFVYLRENGENENPIWQEFEFPLEDENGNAVIGEDGKPMVIIAPPPSDLVGRVFLTKPDERGEVNRARVVELIKNFDGEVEKNQDLIRFKLNYDHSSQEDIMSYNEILDYIEREENNEDGHHWKFRTILGHVHTPVGHKERMGSDYNVKTAWETGAVSVEPLDFLAKDIPVDLAIYAKKHDLLELEGWKRFKRIANRDQHIRRLVKQAKLRSFRVTPKYKYGFSIPRNYKEALEFDERNGNHKWQEANVLEHAQLTDYAVFKNKGKFNEAKIPEGYRKIQVHTIFDVKHDGRHKARVVANGNLTDVPLESVYSGVVSLRGLRTCIFLGELNVGD</sequence>
<feature type="region of interest" description="Disordered" evidence="1">
    <location>
        <begin position="127"/>
        <end position="178"/>
    </location>
</feature>
<dbReference type="InterPro" id="IPR012337">
    <property type="entry name" value="RNaseH-like_sf"/>
</dbReference>
<dbReference type="GO" id="GO:0015074">
    <property type="term" value="P:DNA integration"/>
    <property type="evidence" value="ECO:0007669"/>
    <property type="project" value="InterPro"/>
</dbReference>
<proteinExistence type="predicted"/>
<feature type="compositionally biased region" description="Low complexity" evidence="1">
    <location>
        <begin position="1610"/>
        <end position="1619"/>
    </location>
</feature>
<protein>
    <recommendedName>
        <fullName evidence="2">Integrase catalytic domain-containing protein</fullName>
    </recommendedName>
</protein>
<feature type="region of interest" description="Disordered" evidence="1">
    <location>
        <begin position="1"/>
        <end position="114"/>
    </location>
</feature>
<feature type="domain" description="Integrase catalytic" evidence="2">
    <location>
        <begin position="1266"/>
        <end position="1437"/>
    </location>
</feature>
<dbReference type="InParanoid" id="A0A1E7FVT6"/>
<evidence type="ECO:0000313" key="4">
    <source>
        <dbReference type="Proteomes" id="UP000095751"/>
    </source>
</evidence>
<feature type="compositionally biased region" description="Basic and acidic residues" evidence="1">
    <location>
        <begin position="84"/>
        <end position="94"/>
    </location>
</feature>
<feature type="compositionally biased region" description="Basic and acidic residues" evidence="1">
    <location>
        <begin position="139"/>
        <end position="148"/>
    </location>
</feature>
<evidence type="ECO:0000259" key="2">
    <source>
        <dbReference type="PROSITE" id="PS50994"/>
    </source>
</evidence>
<evidence type="ECO:0000313" key="3">
    <source>
        <dbReference type="EMBL" id="OEU22256.1"/>
    </source>
</evidence>
<dbReference type="PROSITE" id="PS50994">
    <property type="entry name" value="INTEGRASE"/>
    <property type="match status" value="1"/>
</dbReference>
<feature type="compositionally biased region" description="Low complexity" evidence="1">
    <location>
        <begin position="97"/>
        <end position="111"/>
    </location>
</feature>
<feature type="region of interest" description="Disordered" evidence="1">
    <location>
        <begin position="994"/>
        <end position="1024"/>
    </location>
</feature>
<evidence type="ECO:0000256" key="1">
    <source>
        <dbReference type="SAM" id="MobiDB-lite"/>
    </source>
</evidence>
<dbReference type="OrthoDB" id="45693at2759"/>
<dbReference type="KEGG" id="fcy:FRACYDRAFT_232410"/>
<dbReference type="Gene3D" id="3.30.420.10">
    <property type="entry name" value="Ribonuclease H-like superfamily/Ribonuclease H"/>
    <property type="match status" value="1"/>
</dbReference>
<accession>A0A1E7FVT6</accession>
<feature type="compositionally biased region" description="Low complexity" evidence="1">
    <location>
        <begin position="162"/>
        <end position="178"/>
    </location>
</feature>
<dbReference type="SUPFAM" id="SSF53098">
    <property type="entry name" value="Ribonuclease H-like"/>
    <property type="match status" value="1"/>
</dbReference>
<dbReference type="InterPro" id="IPR001584">
    <property type="entry name" value="Integrase_cat-core"/>
</dbReference>
<name>A0A1E7FVT6_9STRA</name>
<organism evidence="3 4">
    <name type="scientific">Fragilariopsis cylindrus CCMP1102</name>
    <dbReference type="NCBI Taxonomy" id="635003"/>
    <lineage>
        <taxon>Eukaryota</taxon>
        <taxon>Sar</taxon>
        <taxon>Stramenopiles</taxon>
        <taxon>Ochrophyta</taxon>
        <taxon>Bacillariophyta</taxon>
        <taxon>Bacillariophyceae</taxon>
        <taxon>Bacillariophycidae</taxon>
        <taxon>Bacillariales</taxon>
        <taxon>Bacillariaceae</taxon>
        <taxon>Fragilariopsis</taxon>
    </lineage>
</organism>
<gene>
    <name evidence="3" type="ORF">FRACYDRAFT_232410</name>
</gene>